<evidence type="ECO:0000313" key="4">
    <source>
        <dbReference type="Proteomes" id="UP000185109"/>
    </source>
</evidence>
<protein>
    <submittedName>
        <fullName evidence="3">Uncharacterized protein</fullName>
    </submittedName>
</protein>
<geneLocation type="plasmid" evidence="4">
    <name>prsp8c3c</name>
</geneLocation>
<keyword evidence="2" id="KW-1133">Transmembrane helix</keyword>
<organism evidence="3 4">
    <name type="scientific">Rhizobium etli 8C-3</name>
    <dbReference type="NCBI Taxonomy" id="538025"/>
    <lineage>
        <taxon>Bacteria</taxon>
        <taxon>Pseudomonadati</taxon>
        <taxon>Pseudomonadota</taxon>
        <taxon>Alphaproteobacteria</taxon>
        <taxon>Hyphomicrobiales</taxon>
        <taxon>Rhizobiaceae</taxon>
        <taxon>Rhizobium/Agrobacterium group</taxon>
        <taxon>Rhizobium</taxon>
    </lineage>
</organism>
<dbReference type="AlphaFoldDB" id="A0A1L5PD52"/>
<gene>
    <name evidence="3" type="ORF">AM571_PC00303</name>
</gene>
<evidence type="ECO:0000256" key="2">
    <source>
        <dbReference type="SAM" id="Phobius"/>
    </source>
</evidence>
<evidence type="ECO:0000313" key="3">
    <source>
        <dbReference type="EMBL" id="APO78043.1"/>
    </source>
</evidence>
<evidence type="ECO:0000256" key="1">
    <source>
        <dbReference type="SAM" id="MobiDB-lite"/>
    </source>
</evidence>
<keyword evidence="3" id="KW-0614">Plasmid</keyword>
<dbReference type="Proteomes" id="UP000185109">
    <property type="component" value="Plasmid pRsp8C3c"/>
</dbReference>
<feature type="compositionally biased region" description="Basic and acidic residues" evidence="1">
    <location>
        <begin position="18"/>
        <end position="35"/>
    </location>
</feature>
<dbReference type="RefSeq" id="WP_074063979.1">
    <property type="nucleotide sequence ID" value="NZ_CP017244.1"/>
</dbReference>
<keyword evidence="2" id="KW-0472">Membrane</keyword>
<keyword evidence="2" id="KW-0812">Transmembrane</keyword>
<sequence>MSEMRKDRSSTSVAPDTKAGDGKGARSESSDKDPVQRPSSSSAGKRTRLNAGRIALALIGTIGVVAFILYVTIVLYGLVKGS</sequence>
<proteinExistence type="predicted"/>
<reference evidence="3 4" key="1">
    <citation type="submission" date="2016-09" db="EMBL/GenBank/DDBJ databases">
        <title>The complete genome sequences of Rhizobium gallicum, symbiovars gallicum and phaseoli, symbionts associated to common bean (Phaseolus vulgaris).</title>
        <authorList>
            <person name="Bustos P."/>
            <person name="Santamaria R.I."/>
            <person name="Perez-Carrascal O.M."/>
            <person name="Juarez S."/>
            <person name="Lozano L."/>
            <person name="Martinez-Flores I."/>
            <person name="Martinez-Romero E."/>
            <person name="Cevallos M."/>
            <person name="Romero D."/>
            <person name="Davila G."/>
            <person name="Gonzalez V."/>
        </authorList>
    </citation>
    <scope>NUCLEOTIDE SEQUENCE [LARGE SCALE GENOMIC DNA]</scope>
    <source>
        <strain evidence="3 4">8C-3</strain>
        <plasmid evidence="4">Plasmid prsp8c3c</plasmid>
    </source>
</reference>
<feature type="region of interest" description="Disordered" evidence="1">
    <location>
        <begin position="1"/>
        <end position="46"/>
    </location>
</feature>
<accession>A0A1L5PD52</accession>
<name>A0A1L5PD52_RHIET</name>
<feature type="transmembrane region" description="Helical" evidence="2">
    <location>
        <begin position="54"/>
        <end position="79"/>
    </location>
</feature>
<dbReference type="EMBL" id="CP017244">
    <property type="protein sequence ID" value="APO78043.1"/>
    <property type="molecule type" value="Genomic_DNA"/>
</dbReference>